<dbReference type="PROSITE" id="PS51318">
    <property type="entry name" value="TAT"/>
    <property type="match status" value="1"/>
</dbReference>
<gene>
    <name evidence="3" type="ORF">LPB142_11740</name>
</gene>
<proteinExistence type="inferred from homology"/>
<dbReference type="InterPro" id="IPR000667">
    <property type="entry name" value="Peptidase_S13"/>
</dbReference>
<dbReference type="GO" id="GO:0006508">
    <property type="term" value="P:proteolysis"/>
    <property type="evidence" value="ECO:0007669"/>
    <property type="project" value="InterPro"/>
</dbReference>
<dbReference type="EMBL" id="CP017781">
    <property type="protein sequence ID" value="AOZ69911.1"/>
    <property type="molecule type" value="Genomic_DNA"/>
</dbReference>
<dbReference type="InterPro" id="IPR006311">
    <property type="entry name" value="TAT_signal"/>
</dbReference>
<dbReference type="Gene3D" id="3.40.710.10">
    <property type="entry name" value="DD-peptidase/beta-lactamase superfamily"/>
    <property type="match status" value="2"/>
</dbReference>
<evidence type="ECO:0000313" key="3">
    <source>
        <dbReference type="EMBL" id="AOZ69911.1"/>
    </source>
</evidence>
<dbReference type="RefSeq" id="WP_071166485.1">
    <property type="nucleotide sequence ID" value="NZ_CP017781.1"/>
</dbReference>
<dbReference type="NCBIfam" id="TIGR00666">
    <property type="entry name" value="PBP4"/>
    <property type="match status" value="1"/>
</dbReference>
<name>A0A1D9MDH9_9RHOB</name>
<dbReference type="GO" id="GO:0000270">
    <property type="term" value="P:peptidoglycan metabolic process"/>
    <property type="evidence" value="ECO:0007669"/>
    <property type="project" value="TreeGrafter"/>
</dbReference>
<keyword evidence="4" id="KW-1185">Reference proteome</keyword>
<dbReference type="Pfam" id="PF02113">
    <property type="entry name" value="Peptidase_S13"/>
    <property type="match status" value="1"/>
</dbReference>
<dbReference type="PRINTS" id="PR00922">
    <property type="entry name" value="DADACBPTASE3"/>
</dbReference>
<organism evidence="3 4">
    <name type="scientific">Rhodobacter xanthinilyticus</name>
    <dbReference type="NCBI Taxonomy" id="1850250"/>
    <lineage>
        <taxon>Bacteria</taxon>
        <taxon>Pseudomonadati</taxon>
        <taxon>Pseudomonadota</taxon>
        <taxon>Alphaproteobacteria</taxon>
        <taxon>Rhodobacterales</taxon>
        <taxon>Rhodobacter group</taxon>
        <taxon>Rhodobacter</taxon>
    </lineage>
</organism>
<evidence type="ECO:0000313" key="4">
    <source>
        <dbReference type="Proteomes" id="UP000176562"/>
    </source>
</evidence>
<keyword evidence="3" id="KW-0645">Protease</keyword>
<dbReference type="GO" id="GO:0004185">
    <property type="term" value="F:serine-type carboxypeptidase activity"/>
    <property type="evidence" value="ECO:0007669"/>
    <property type="project" value="InterPro"/>
</dbReference>
<evidence type="ECO:0000256" key="1">
    <source>
        <dbReference type="ARBA" id="ARBA00006096"/>
    </source>
</evidence>
<protein>
    <submittedName>
        <fullName evidence="3">D-alanyl-D-alanine carboxypeptidase/D-alanyl-D-alanine-endopeptidase</fullName>
    </submittedName>
</protein>
<dbReference type="Proteomes" id="UP000176562">
    <property type="component" value="Chromosome"/>
</dbReference>
<evidence type="ECO:0000256" key="2">
    <source>
        <dbReference type="ARBA" id="ARBA00022801"/>
    </source>
</evidence>
<dbReference type="InterPro" id="IPR012338">
    <property type="entry name" value="Beta-lactam/transpept-like"/>
</dbReference>
<dbReference type="AlphaFoldDB" id="A0A1D9MDH9"/>
<sequence length="475" mass="50117">MAIDRRHFLTAASAAALTAVGGGAGWAAGGAEDLVAQAGLSGEVSYLVADLKSGLVLESRNPNLGMPPASTAKAITSLYALETLGPEYRFRTRVIATGPVRGGTLEGDLVLAGGGDPTLSTDDLGDLAARLVAKGVRAVRGRLLVWGGALPYAAQIAGDQPVYVSYNPSVSGLILNFNRVYFEWRRAGSGYQLGMDARGERFQPRAYSTDVALAQRQSPLFTYSEQGGKEHWTVAAGALGRGGSRWLPVRHPELYAGDVFQTLARAQGLDLPAPQPVSSLPRGEILVERGSDPLGRILVDMLKYSTNVTAEAVGMTTSVARGAPAALGRSGASMSGWLTQRLGGGGARFVDHSGLGAETRISASEMVHALAALGPRVGLRGLMKGFKLRDDDGKILQNQSLRVDAKTGTLNFVSSLAGYMTAPDGTELVFAIFTGDLARRRAAAQVEQPAGGRDWVRRSKILQSRLIERWAALYG</sequence>
<dbReference type="Gene3D" id="3.50.80.20">
    <property type="entry name" value="D-Ala-D-Ala carboxypeptidase C, peptidase S13"/>
    <property type="match status" value="1"/>
</dbReference>
<dbReference type="PANTHER" id="PTHR30023:SF0">
    <property type="entry name" value="PENICILLIN-SENSITIVE CARBOXYPEPTIDASE A"/>
    <property type="match status" value="1"/>
</dbReference>
<reference evidence="3 4" key="1">
    <citation type="submission" date="2016-10" db="EMBL/GenBank/DDBJ databases">
        <title>Rhodobacter sp. LPB0142, isolated from sea water.</title>
        <authorList>
            <person name="Kim E."/>
            <person name="Yi H."/>
        </authorList>
    </citation>
    <scope>NUCLEOTIDE SEQUENCE [LARGE SCALE GENOMIC DNA]</scope>
    <source>
        <strain evidence="3 4">LPB0142</strain>
    </source>
</reference>
<accession>A0A1D9MDH9</accession>
<dbReference type="KEGG" id="rhp:LPB142_11740"/>
<dbReference type="STRING" id="1850250.LPB142_11740"/>
<dbReference type="PANTHER" id="PTHR30023">
    <property type="entry name" value="D-ALANYL-D-ALANINE CARBOXYPEPTIDASE"/>
    <property type="match status" value="1"/>
</dbReference>
<comment type="similarity">
    <text evidence="1">Belongs to the peptidase S13 family.</text>
</comment>
<keyword evidence="3" id="KW-0121">Carboxypeptidase</keyword>
<keyword evidence="2" id="KW-0378">Hydrolase</keyword>
<dbReference type="SUPFAM" id="SSF56601">
    <property type="entry name" value="beta-lactamase/transpeptidase-like"/>
    <property type="match status" value="1"/>
</dbReference>